<reference evidence="7" key="1">
    <citation type="submission" date="2022-07" db="EMBL/GenBank/DDBJ databases">
        <title>Chromosome-level genome of Muraenolepis orangiensis.</title>
        <authorList>
            <person name="Kim J."/>
        </authorList>
    </citation>
    <scope>NUCLEOTIDE SEQUENCE</scope>
    <source>
        <strain evidence="7">KU_S4_2022</strain>
        <tissue evidence="7">Muscle</tissue>
    </source>
</reference>
<organism evidence="7 8">
    <name type="scientific">Muraenolepis orangiensis</name>
    <name type="common">Patagonian moray cod</name>
    <dbReference type="NCBI Taxonomy" id="630683"/>
    <lineage>
        <taxon>Eukaryota</taxon>
        <taxon>Metazoa</taxon>
        <taxon>Chordata</taxon>
        <taxon>Craniata</taxon>
        <taxon>Vertebrata</taxon>
        <taxon>Euteleostomi</taxon>
        <taxon>Actinopterygii</taxon>
        <taxon>Neopterygii</taxon>
        <taxon>Teleostei</taxon>
        <taxon>Neoteleostei</taxon>
        <taxon>Acanthomorphata</taxon>
        <taxon>Zeiogadaria</taxon>
        <taxon>Gadariae</taxon>
        <taxon>Gadiformes</taxon>
        <taxon>Muraenolepidoidei</taxon>
        <taxon>Muraenolepididae</taxon>
        <taxon>Muraenolepis</taxon>
    </lineage>
</organism>
<dbReference type="PANTHER" id="PTHR15240">
    <property type="entry name" value="CAVIN"/>
    <property type="match status" value="1"/>
</dbReference>
<name>A0A9Q0I2K9_9TELE</name>
<dbReference type="GO" id="GO:0005080">
    <property type="term" value="F:protein kinase C binding"/>
    <property type="evidence" value="ECO:0007669"/>
    <property type="project" value="TreeGrafter"/>
</dbReference>
<dbReference type="OrthoDB" id="8910748at2759"/>
<evidence type="ECO:0000313" key="7">
    <source>
        <dbReference type="EMBL" id="KAJ3584487.1"/>
    </source>
</evidence>
<dbReference type="PANTHER" id="PTHR15240:SF1">
    <property type="entry name" value="CAVEOLAE-ASSOCIATED PROTEIN 2"/>
    <property type="match status" value="1"/>
</dbReference>
<evidence type="ECO:0000256" key="4">
    <source>
        <dbReference type="ARBA" id="ARBA00022490"/>
    </source>
</evidence>
<dbReference type="AlphaFoldDB" id="A0A9Q0I2K9"/>
<evidence type="ECO:0000256" key="5">
    <source>
        <dbReference type="ARBA" id="ARBA00023136"/>
    </source>
</evidence>
<gene>
    <name evidence="7" type="ORF">NHX12_014982</name>
</gene>
<evidence type="ECO:0000256" key="3">
    <source>
        <dbReference type="ARBA" id="ARBA00008836"/>
    </source>
</evidence>
<dbReference type="GO" id="GO:0005737">
    <property type="term" value="C:cytoplasm"/>
    <property type="evidence" value="ECO:0007669"/>
    <property type="project" value="UniProtKB-SubCell"/>
</dbReference>
<sequence>METVVMGIQADVTKLSKNHNHTANTVSKLLDKSRKLSVRERMDKQGVQVKKLEANHAHLIERNNFKVLIFQEEKEIPSSVFVKQPVPFPRDQEGEGEGEGELRPPQDGPAQDEEGLHTIDLSSDEDVGLEAELEEEGEDLYDLEFTDKTRAEKIKRSSLKKVDSLKKALENKMSQQRDKIRKTLSSNQTRAGFKASSEARDSPGTEAHVELSPLALSDEGIPFTEVHSQLAPGGGEEREEEREEERGEEREEEREEEIPGVLPGEVSLVSEGCIIHWEQLVSKSLNLDHVMKPVMEIVNYIRTYVLNHRQFKNLIAELDQELPGDLPLHCTVRWLSKGKGLSRFSELLDAAKLFMEEKDKDYPELSAHAETDCLKAPLVTEMIELSEEDLF</sequence>
<comment type="similarity">
    <text evidence="3">Belongs to the CAVIN family.</text>
</comment>
<dbReference type="InterPro" id="IPR026752">
    <property type="entry name" value="Cavin_fam"/>
</dbReference>
<feature type="compositionally biased region" description="Basic and acidic residues" evidence="6">
    <location>
        <begin position="197"/>
        <end position="207"/>
    </location>
</feature>
<evidence type="ECO:0000256" key="1">
    <source>
        <dbReference type="ARBA" id="ARBA00004345"/>
    </source>
</evidence>
<feature type="compositionally biased region" description="Basic and acidic residues" evidence="6">
    <location>
        <begin position="169"/>
        <end position="178"/>
    </location>
</feature>
<evidence type="ECO:0000313" key="8">
    <source>
        <dbReference type="Proteomes" id="UP001148018"/>
    </source>
</evidence>
<accession>A0A9Q0I2K9</accession>
<protein>
    <submittedName>
        <fullName evidence="7">Uncharacterized protein</fullName>
    </submittedName>
</protein>
<feature type="region of interest" description="Disordered" evidence="6">
    <location>
        <begin position="169"/>
        <end position="207"/>
    </location>
</feature>
<evidence type="ECO:0000256" key="2">
    <source>
        <dbReference type="ARBA" id="ARBA00004496"/>
    </source>
</evidence>
<feature type="region of interest" description="Disordered" evidence="6">
    <location>
        <begin position="81"/>
        <end position="125"/>
    </location>
</feature>
<keyword evidence="8" id="KW-1185">Reference proteome</keyword>
<comment type="caution">
    <text evidence="7">The sequence shown here is derived from an EMBL/GenBank/DDBJ whole genome shotgun (WGS) entry which is preliminary data.</text>
</comment>
<evidence type="ECO:0000256" key="6">
    <source>
        <dbReference type="SAM" id="MobiDB-lite"/>
    </source>
</evidence>
<feature type="region of interest" description="Disordered" evidence="6">
    <location>
        <begin position="226"/>
        <end position="261"/>
    </location>
</feature>
<proteinExistence type="inferred from homology"/>
<keyword evidence="5" id="KW-0472">Membrane</keyword>
<dbReference type="EMBL" id="JANIIK010000119">
    <property type="protein sequence ID" value="KAJ3584487.1"/>
    <property type="molecule type" value="Genomic_DNA"/>
</dbReference>
<dbReference type="Pfam" id="PF15237">
    <property type="entry name" value="PTRF_SDPR"/>
    <property type="match status" value="1"/>
</dbReference>
<dbReference type="GO" id="GO:0005901">
    <property type="term" value="C:caveola"/>
    <property type="evidence" value="ECO:0007669"/>
    <property type="project" value="UniProtKB-SubCell"/>
</dbReference>
<keyword evidence="4" id="KW-0963">Cytoplasm</keyword>
<comment type="subcellular location">
    <subcellularLocation>
        <location evidence="2">Cytoplasm</location>
    </subcellularLocation>
    <subcellularLocation>
        <location evidence="1">Membrane</location>
        <location evidence="1">Caveola</location>
    </subcellularLocation>
</comment>
<dbReference type="Proteomes" id="UP001148018">
    <property type="component" value="Unassembled WGS sequence"/>
</dbReference>